<feature type="transmembrane region" description="Helical" evidence="1">
    <location>
        <begin position="209"/>
        <end position="231"/>
    </location>
</feature>
<evidence type="ECO:0000256" key="1">
    <source>
        <dbReference type="SAM" id="Phobius"/>
    </source>
</evidence>
<reference evidence="2 3" key="1">
    <citation type="journal article" date="2015" name="BMC Genomics">
        <title>Transcriptome analysis of thermophilic methylotrophic Bacillus methanolicus MGA3 using RNA-sequencing provides detailed insights into its previously uncharted transcriptional landscape.</title>
        <authorList>
            <person name="Irla M."/>
            <person name="Neshat A."/>
            <person name="Brautaset T."/>
            <person name="Ruckert C."/>
            <person name="Kalinowski J."/>
            <person name="Wendisch V.F."/>
        </authorList>
    </citation>
    <scope>NUCLEOTIDE SEQUENCE [LARGE SCALE GENOMIC DNA]</scope>
    <source>
        <strain evidence="3">MGA3 / ATCC 53907</strain>
    </source>
</reference>
<keyword evidence="1" id="KW-0472">Membrane</keyword>
<dbReference type="Pfam" id="PF05975">
    <property type="entry name" value="EcsB"/>
    <property type="match status" value="1"/>
</dbReference>
<dbReference type="AlphaFoldDB" id="A0A068LVS2"/>
<keyword evidence="3" id="KW-1185">Reference proteome</keyword>
<proteinExistence type="predicted"/>
<dbReference type="eggNOG" id="COG4473">
    <property type="taxonomic scope" value="Bacteria"/>
</dbReference>
<dbReference type="KEGG" id="bmet:BMMGA3_13440"/>
<evidence type="ECO:0000313" key="3">
    <source>
        <dbReference type="Proteomes" id="UP000027602"/>
    </source>
</evidence>
<feature type="transmembrane region" description="Helical" evidence="1">
    <location>
        <begin position="43"/>
        <end position="62"/>
    </location>
</feature>
<dbReference type="Proteomes" id="UP000027602">
    <property type="component" value="Chromosome"/>
</dbReference>
<feature type="transmembrane region" description="Helical" evidence="1">
    <location>
        <begin position="168"/>
        <end position="188"/>
    </location>
</feature>
<feature type="transmembrane region" description="Helical" evidence="1">
    <location>
        <begin position="15"/>
        <end position="37"/>
    </location>
</feature>
<dbReference type="OrthoDB" id="2448479at2"/>
<dbReference type="STRING" id="796606.BMMGA3_13440"/>
<sequence>MALKFKLRYTERKRLRYLFGLLIFILLNWCTQFLISFWLESQFVPILFAASSFLIGSLMLYYRPLHRTSRFEHELEIEEDEKMKYIQLIFELSPDIEKISRPVRSKPFLFRKSARIFQNRTAEKAFIELFIKVFLRNNRYSATYFQMISVTAAGILVIPPLWIKGLVLIGFMFMMHIWLSVVWEKIIVSHPLTKKYRDMEEFFIAGRKVALCMFVIAIAMTGFFILIGYLLTRNL</sequence>
<dbReference type="GO" id="GO:0016020">
    <property type="term" value="C:membrane"/>
    <property type="evidence" value="ECO:0007669"/>
    <property type="project" value="InterPro"/>
</dbReference>
<organism evidence="2 3">
    <name type="scientific">Bacillus methanolicus (strain MGA3 / ATCC 53907)</name>
    <dbReference type="NCBI Taxonomy" id="796606"/>
    <lineage>
        <taxon>Bacteria</taxon>
        <taxon>Bacillati</taxon>
        <taxon>Bacillota</taxon>
        <taxon>Bacilli</taxon>
        <taxon>Bacillales</taxon>
        <taxon>Bacillaceae</taxon>
        <taxon>Bacillus</taxon>
    </lineage>
</organism>
<name>A0A068LVS2_BACMM</name>
<gene>
    <name evidence="2" type="ORF">BMMGA3_13440</name>
</gene>
<keyword evidence="1" id="KW-1133">Transmembrane helix</keyword>
<dbReference type="InterPro" id="IPR010288">
    <property type="entry name" value="EcsB_ABC"/>
</dbReference>
<keyword evidence="1" id="KW-0812">Transmembrane</keyword>
<dbReference type="HOGENOM" id="CLU_1178357_0_0_9"/>
<dbReference type="EMBL" id="CP007739">
    <property type="protein sequence ID" value="AIE61078.1"/>
    <property type="molecule type" value="Genomic_DNA"/>
</dbReference>
<protein>
    <submittedName>
        <fullName evidence="2">Uncharacterized protein</fullName>
    </submittedName>
</protein>
<evidence type="ECO:0000313" key="2">
    <source>
        <dbReference type="EMBL" id="AIE61078.1"/>
    </source>
</evidence>
<feature type="transmembrane region" description="Helical" evidence="1">
    <location>
        <begin position="142"/>
        <end position="162"/>
    </location>
</feature>
<accession>A0A068LVS2</accession>